<dbReference type="InterPro" id="IPR006665">
    <property type="entry name" value="OmpA-like"/>
</dbReference>
<dbReference type="PANTHER" id="PTHR30329">
    <property type="entry name" value="STATOR ELEMENT OF FLAGELLAR MOTOR COMPLEX"/>
    <property type="match status" value="1"/>
</dbReference>
<organism evidence="5 6">
    <name type="scientific">Desulfuromonas versatilis</name>
    <dbReference type="NCBI Taxonomy" id="2802975"/>
    <lineage>
        <taxon>Bacteria</taxon>
        <taxon>Pseudomonadati</taxon>
        <taxon>Thermodesulfobacteriota</taxon>
        <taxon>Desulfuromonadia</taxon>
        <taxon>Desulfuromonadales</taxon>
        <taxon>Desulfuromonadaceae</taxon>
        <taxon>Desulfuromonas</taxon>
    </lineage>
</organism>
<dbReference type="PROSITE" id="PS51257">
    <property type="entry name" value="PROKAR_LIPOPROTEIN"/>
    <property type="match status" value="1"/>
</dbReference>
<dbReference type="Proteomes" id="UP001319827">
    <property type="component" value="Chromosome"/>
</dbReference>
<keyword evidence="2" id="KW-0175">Coiled coil</keyword>
<dbReference type="SUPFAM" id="SSF103088">
    <property type="entry name" value="OmpA-like"/>
    <property type="match status" value="1"/>
</dbReference>
<evidence type="ECO:0000313" key="5">
    <source>
        <dbReference type="EMBL" id="BCR04505.1"/>
    </source>
</evidence>
<dbReference type="InterPro" id="IPR050330">
    <property type="entry name" value="Bact_OuterMem_StrucFunc"/>
</dbReference>
<keyword evidence="3" id="KW-0732">Signal</keyword>
<dbReference type="Gene3D" id="3.30.1330.60">
    <property type="entry name" value="OmpA-like domain"/>
    <property type="match status" value="1"/>
</dbReference>
<dbReference type="Pfam" id="PF00691">
    <property type="entry name" value="OmpA"/>
    <property type="match status" value="1"/>
</dbReference>
<dbReference type="PROSITE" id="PS51123">
    <property type="entry name" value="OMPA_2"/>
    <property type="match status" value="1"/>
</dbReference>
<gene>
    <name evidence="5" type="ORF">DESUT3_15740</name>
</gene>
<protein>
    <submittedName>
        <fullName evidence="5">Chemotaxis protein MotB</fullName>
    </submittedName>
</protein>
<sequence length="299" mass="33421">MRPLSLLISLLAAAALVSGCVAKSTYQQKVDEATVLAGKLQNLQSDFAKLQEQAADLETRNRNLGLQVDELTERNTGLQQDLARARADIERLEKVLSARSAEAGAAMADMRQAIDRLEEQNRELANEVERERIAREARIAQMKSTYDELVNQMESEIQRGEITISELQGKLTVNMVERILFDSGKADIKSDGLKVLRRVGDILKNVQDKEIRVEGHTDNVPISSRLKETFPSNWELSTARATNVVRFLREQVAIPGERLSSCGYGEFRPVADNTTPEGRAQNRRIQIVLVPLESKPEAQ</sequence>
<evidence type="ECO:0000256" key="3">
    <source>
        <dbReference type="SAM" id="SignalP"/>
    </source>
</evidence>
<evidence type="ECO:0000313" key="6">
    <source>
        <dbReference type="Proteomes" id="UP001319827"/>
    </source>
</evidence>
<accession>A0ABM8HRE0</accession>
<dbReference type="CDD" id="cd07185">
    <property type="entry name" value="OmpA_C-like"/>
    <property type="match status" value="1"/>
</dbReference>
<dbReference type="RefSeq" id="WP_318836009.1">
    <property type="nucleotide sequence ID" value="NZ_AP024355.1"/>
</dbReference>
<keyword evidence="6" id="KW-1185">Reference proteome</keyword>
<evidence type="ECO:0000259" key="4">
    <source>
        <dbReference type="PROSITE" id="PS51123"/>
    </source>
</evidence>
<evidence type="ECO:0000256" key="1">
    <source>
        <dbReference type="PROSITE-ProRule" id="PRU00473"/>
    </source>
</evidence>
<evidence type="ECO:0000256" key="2">
    <source>
        <dbReference type="SAM" id="Coils"/>
    </source>
</evidence>
<feature type="domain" description="OmpA-like" evidence="4">
    <location>
        <begin position="168"/>
        <end position="293"/>
    </location>
</feature>
<reference evidence="5 6" key="1">
    <citation type="journal article" date="2016" name="C (Basel)">
        <title>Selective Growth of and Electricity Production by Marine Exoelectrogenic Bacteria in Self-Aggregated Hydrogel of Microbially Reduced Graphene Oxide.</title>
        <authorList>
            <person name="Yoshida N."/>
            <person name="Goto Y."/>
            <person name="Miyata Y."/>
        </authorList>
    </citation>
    <scope>NUCLEOTIDE SEQUENCE [LARGE SCALE GENOMIC DNA]</scope>
    <source>
        <strain evidence="5 6">NIT-T3</strain>
    </source>
</reference>
<dbReference type="InterPro" id="IPR036737">
    <property type="entry name" value="OmpA-like_sf"/>
</dbReference>
<dbReference type="PRINTS" id="PR01023">
    <property type="entry name" value="NAFLGMOTY"/>
</dbReference>
<name>A0ABM8HRE0_9BACT</name>
<feature type="coiled-coil region" evidence="2">
    <location>
        <begin position="33"/>
        <end position="170"/>
    </location>
</feature>
<dbReference type="PANTHER" id="PTHR30329:SF21">
    <property type="entry name" value="LIPOPROTEIN YIAD-RELATED"/>
    <property type="match status" value="1"/>
</dbReference>
<feature type="signal peptide" evidence="3">
    <location>
        <begin position="1"/>
        <end position="22"/>
    </location>
</feature>
<feature type="chain" id="PRO_5046926864" evidence="3">
    <location>
        <begin position="23"/>
        <end position="299"/>
    </location>
</feature>
<proteinExistence type="predicted"/>
<reference evidence="5 6" key="2">
    <citation type="journal article" date="2021" name="Int. J. Syst. Evol. Microbiol.">
        <title>Isolation and Polyphasic Characterization of Desulfuromonas versatilis sp. Nov., an Electrogenic Bacteria Capable of Versatile Metabolism Isolated from a Graphene Oxide-Reducing Enrichment Culture.</title>
        <authorList>
            <person name="Xie L."/>
            <person name="Yoshida N."/>
            <person name="Ishii S."/>
            <person name="Meng L."/>
        </authorList>
    </citation>
    <scope>NUCLEOTIDE SEQUENCE [LARGE SCALE GENOMIC DNA]</scope>
    <source>
        <strain evidence="5 6">NIT-T3</strain>
    </source>
</reference>
<dbReference type="EMBL" id="AP024355">
    <property type="protein sequence ID" value="BCR04505.1"/>
    <property type="molecule type" value="Genomic_DNA"/>
</dbReference>
<keyword evidence="1" id="KW-0472">Membrane</keyword>